<dbReference type="Proteomes" id="UP000199352">
    <property type="component" value="Unassembled WGS sequence"/>
</dbReference>
<sequence>MREIRVRQNIHEHVHAISGAFVVKGRGSVRELFVHPVKGLGAQPLDRVWLRPGGGMPNDRIFALARPDGGHRPGTRTGLSKKEFFALVSDHRLAGLDTHLDVESDVLTVRVAGHDVLKADLGTAEGAGAAVRFFTRVLDLPAGTAPVLAREPGRRFTDANALGDGPMNWLTVVNLASVRDLEARTGTTIDPKRFRANVLVDGLSAWSELDLVGQEFYLGGVRVRGVRRTKRCAATEVAPGTGLRDLPVVTLIQRTRGHHFMGIHVEVLTAGLLEKGGEVVVGSAPAGQRVG</sequence>
<dbReference type="Pfam" id="PF03476">
    <property type="entry name" value="MOSC_N"/>
    <property type="match status" value="1"/>
</dbReference>
<protein>
    <recommendedName>
        <fullName evidence="1">MOSC domain-containing protein</fullName>
    </recommendedName>
</protein>
<feature type="domain" description="MOSC" evidence="1">
    <location>
        <begin position="135"/>
        <end position="282"/>
    </location>
</feature>
<evidence type="ECO:0000313" key="3">
    <source>
        <dbReference type="Proteomes" id="UP000199352"/>
    </source>
</evidence>
<proteinExistence type="predicted"/>
<dbReference type="Gene3D" id="2.40.33.20">
    <property type="entry name" value="PK beta-barrel domain-like"/>
    <property type="match status" value="1"/>
</dbReference>
<dbReference type="AlphaFoldDB" id="A0A1H9J3V0"/>
<dbReference type="OrthoDB" id="9793178at2"/>
<accession>A0A1H9J3V0</accession>
<dbReference type="Pfam" id="PF03473">
    <property type="entry name" value="MOSC"/>
    <property type="match status" value="1"/>
</dbReference>
<dbReference type="InterPro" id="IPR005303">
    <property type="entry name" value="MOCOS_middle"/>
</dbReference>
<keyword evidence="3" id="KW-1185">Reference proteome</keyword>
<gene>
    <name evidence="2" type="ORF">SAMN05216188_105206</name>
</gene>
<reference evidence="3" key="1">
    <citation type="submission" date="2016-10" db="EMBL/GenBank/DDBJ databases">
        <authorList>
            <person name="Varghese N."/>
            <person name="Submissions S."/>
        </authorList>
    </citation>
    <scope>NUCLEOTIDE SEQUENCE [LARGE SCALE GENOMIC DNA]</scope>
    <source>
        <strain evidence="3">CGMCC 4.3525</strain>
    </source>
</reference>
<organism evidence="2 3">
    <name type="scientific">Lentzea xinjiangensis</name>
    <dbReference type="NCBI Taxonomy" id="402600"/>
    <lineage>
        <taxon>Bacteria</taxon>
        <taxon>Bacillati</taxon>
        <taxon>Actinomycetota</taxon>
        <taxon>Actinomycetes</taxon>
        <taxon>Pseudonocardiales</taxon>
        <taxon>Pseudonocardiaceae</taxon>
        <taxon>Lentzea</taxon>
    </lineage>
</organism>
<dbReference type="GO" id="GO:0030170">
    <property type="term" value="F:pyridoxal phosphate binding"/>
    <property type="evidence" value="ECO:0007669"/>
    <property type="project" value="InterPro"/>
</dbReference>
<name>A0A1H9J3V0_9PSEU</name>
<evidence type="ECO:0000313" key="2">
    <source>
        <dbReference type="EMBL" id="SEQ81544.1"/>
    </source>
</evidence>
<dbReference type="STRING" id="402600.SAMN05216188_105206"/>
<evidence type="ECO:0000259" key="1">
    <source>
        <dbReference type="PROSITE" id="PS51340"/>
    </source>
</evidence>
<dbReference type="InterPro" id="IPR005302">
    <property type="entry name" value="MoCF_Sase_C"/>
</dbReference>
<dbReference type="PROSITE" id="PS51340">
    <property type="entry name" value="MOSC"/>
    <property type="match status" value="1"/>
</dbReference>
<dbReference type="SUPFAM" id="SSF50800">
    <property type="entry name" value="PK beta-barrel domain-like"/>
    <property type="match status" value="1"/>
</dbReference>
<dbReference type="EMBL" id="FOFR01000005">
    <property type="protein sequence ID" value="SEQ81544.1"/>
    <property type="molecule type" value="Genomic_DNA"/>
</dbReference>
<dbReference type="GO" id="GO:0003824">
    <property type="term" value="F:catalytic activity"/>
    <property type="evidence" value="ECO:0007669"/>
    <property type="project" value="InterPro"/>
</dbReference>
<dbReference type="InterPro" id="IPR011037">
    <property type="entry name" value="Pyrv_Knase-like_insert_dom_sf"/>
</dbReference>
<dbReference type="GO" id="GO:0030151">
    <property type="term" value="F:molybdenum ion binding"/>
    <property type="evidence" value="ECO:0007669"/>
    <property type="project" value="InterPro"/>
</dbReference>